<accession>A0A7W9B2Q5</accession>
<dbReference type="PANTHER" id="PTHR21310:SF40">
    <property type="entry name" value="AMINOGLYCOSIDE PHOSPHOTRANSFERASE DOMAIN-CONTAINING PROTEIN-RELATED"/>
    <property type="match status" value="1"/>
</dbReference>
<dbReference type="GO" id="GO:0016301">
    <property type="term" value="F:kinase activity"/>
    <property type="evidence" value="ECO:0007669"/>
    <property type="project" value="UniProtKB-KW"/>
</dbReference>
<sequence>MARDIDVLRERLTGWARERLDRPDRVAFDAIVAAEGGASSETWLVDARVGEDRRLEKWVLRIEPRGHQVYQDPSVRRQYRVIEALAARPDLPIPAPVAFEADPAPLGAPFFLMERAEGVAPPNDYHREGALARAAPAEREAMWADGVALMARLHGLDPAPFAFLAAPGMAPATDGVAQELARWDAYRRWADTPQLPLYDRARRWIEDHRPARVVPGPAWGDARPCNMLFAKGRCTALLDWETASLGGGESDLGWWLFYDRMVSATADVPRLDGLPDAAATLALWETAAGRRAEAMEWHLVFAGYRFALISERARALAIAAGRLPTDAWGEANPAVRLLRDLLAG</sequence>
<dbReference type="Pfam" id="PF01636">
    <property type="entry name" value="APH"/>
    <property type="match status" value="1"/>
</dbReference>
<dbReference type="RefSeq" id="WP_184094913.1">
    <property type="nucleotide sequence ID" value="NZ_JACIJH010000001.1"/>
</dbReference>
<dbReference type="InterPro" id="IPR051678">
    <property type="entry name" value="AGP_Transferase"/>
</dbReference>
<organism evidence="2 3">
    <name type="scientific">Sphingopyxis panaciterrulae</name>
    <dbReference type="NCBI Taxonomy" id="462372"/>
    <lineage>
        <taxon>Bacteria</taxon>
        <taxon>Pseudomonadati</taxon>
        <taxon>Pseudomonadota</taxon>
        <taxon>Alphaproteobacteria</taxon>
        <taxon>Sphingomonadales</taxon>
        <taxon>Sphingomonadaceae</taxon>
        <taxon>Sphingopyxis</taxon>
    </lineage>
</organism>
<dbReference type="PANTHER" id="PTHR21310">
    <property type="entry name" value="AMINOGLYCOSIDE PHOSPHOTRANSFERASE-RELATED-RELATED"/>
    <property type="match status" value="1"/>
</dbReference>
<dbReference type="CDD" id="cd05154">
    <property type="entry name" value="ACAD10_11_N-like"/>
    <property type="match status" value="1"/>
</dbReference>
<evidence type="ECO:0000259" key="1">
    <source>
        <dbReference type="Pfam" id="PF01636"/>
    </source>
</evidence>
<keyword evidence="2" id="KW-0418">Kinase</keyword>
<dbReference type="InterPro" id="IPR002575">
    <property type="entry name" value="Aminoglycoside_PTrfase"/>
</dbReference>
<dbReference type="AlphaFoldDB" id="A0A7W9B2Q5"/>
<dbReference type="InterPro" id="IPR041726">
    <property type="entry name" value="ACAD10_11_N"/>
</dbReference>
<dbReference type="SUPFAM" id="SSF56112">
    <property type="entry name" value="Protein kinase-like (PK-like)"/>
    <property type="match status" value="1"/>
</dbReference>
<evidence type="ECO:0000313" key="3">
    <source>
        <dbReference type="Proteomes" id="UP000537161"/>
    </source>
</evidence>
<dbReference type="Proteomes" id="UP000537161">
    <property type="component" value="Unassembled WGS sequence"/>
</dbReference>
<comment type="caution">
    <text evidence="2">The sequence shown here is derived from an EMBL/GenBank/DDBJ whole genome shotgun (WGS) entry which is preliminary data.</text>
</comment>
<reference evidence="2 3" key="1">
    <citation type="submission" date="2020-08" db="EMBL/GenBank/DDBJ databases">
        <title>Genomic Encyclopedia of Type Strains, Phase IV (KMG-IV): sequencing the most valuable type-strain genomes for metagenomic binning, comparative biology and taxonomic classification.</title>
        <authorList>
            <person name="Goeker M."/>
        </authorList>
    </citation>
    <scope>NUCLEOTIDE SEQUENCE [LARGE SCALE GENOMIC DNA]</scope>
    <source>
        <strain evidence="2 3">DSM 27163</strain>
    </source>
</reference>
<evidence type="ECO:0000313" key="2">
    <source>
        <dbReference type="EMBL" id="MBB5705145.1"/>
    </source>
</evidence>
<dbReference type="Gene3D" id="3.30.200.20">
    <property type="entry name" value="Phosphorylase Kinase, domain 1"/>
    <property type="match status" value="1"/>
</dbReference>
<keyword evidence="2" id="KW-0808">Transferase</keyword>
<dbReference type="Gene3D" id="3.90.1200.10">
    <property type="match status" value="1"/>
</dbReference>
<protein>
    <submittedName>
        <fullName evidence="2">Aminoglycoside phosphotransferase (APT) family kinase protein</fullName>
    </submittedName>
</protein>
<dbReference type="EMBL" id="JACIJH010000001">
    <property type="protein sequence ID" value="MBB5705145.1"/>
    <property type="molecule type" value="Genomic_DNA"/>
</dbReference>
<dbReference type="InterPro" id="IPR011009">
    <property type="entry name" value="Kinase-like_dom_sf"/>
</dbReference>
<name>A0A7W9B2Q5_9SPHN</name>
<keyword evidence="3" id="KW-1185">Reference proteome</keyword>
<feature type="domain" description="Aminoglycoside phosphotransferase" evidence="1">
    <location>
        <begin position="33"/>
        <end position="265"/>
    </location>
</feature>
<proteinExistence type="predicted"/>
<gene>
    <name evidence="2" type="ORF">FHR21_000470</name>
</gene>